<evidence type="ECO:0000256" key="10">
    <source>
        <dbReference type="SAM" id="MobiDB-lite"/>
    </source>
</evidence>
<keyword evidence="4" id="KW-0514">Muscle protein</keyword>
<comment type="similarity">
    <text evidence="6">Belongs to the immunoglobulin superfamily. MyBP family.</text>
</comment>
<dbReference type="InterPro" id="IPR013783">
    <property type="entry name" value="Ig-like_fold"/>
</dbReference>
<dbReference type="GO" id="GO:0032982">
    <property type="term" value="C:myosin filament"/>
    <property type="evidence" value="ECO:0007669"/>
    <property type="project" value="UniProtKB-KW"/>
</dbReference>
<dbReference type="Pfam" id="PF00041">
    <property type="entry name" value="fn3"/>
    <property type="match status" value="3"/>
</dbReference>
<evidence type="ECO:0000256" key="5">
    <source>
        <dbReference type="ARBA" id="ARBA00023319"/>
    </source>
</evidence>
<dbReference type="InterPro" id="IPR003598">
    <property type="entry name" value="Ig_sub2"/>
</dbReference>
<dbReference type="FunFam" id="2.60.40.10:FF:004867">
    <property type="match status" value="1"/>
</dbReference>
<evidence type="ECO:0000313" key="13">
    <source>
        <dbReference type="EMBL" id="CAB3264099.1"/>
    </source>
</evidence>
<keyword evidence="3" id="KW-0130">Cell adhesion</keyword>
<evidence type="ECO:0000256" key="3">
    <source>
        <dbReference type="ARBA" id="ARBA00022889"/>
    </source>
</evidence>
<organism evidence="13">
    <name type="scientific">Phallusia mammillata</name>
    <dbReference type="NCBI Taxonomy" id="59560"/>
    <lineage>
        <taxon>Eukaryota</taxon>
        <taxon>Metazoa</taxon>
        <taxon>Chordata</taxon>
        <taxon>Tunicata</taxon>
        <taxon>Ascidiacea</taxon>
        <taxon>Phlebobranchia</taxon>
        <taxon>Ascidiidae</taxon>
        <taxon>Phallusia</taxon>
    </lineage>
</organism>
<feature type="compositionally biased region" description="Basic and acidic residues" evidence="10">
    <location>
        <begin position="45"/>
        <end position="88"/>
    </location>
</feature>
<dbReference type="FunFam" id="2.60.40.10:FF:000062">
    <property type="entry name" value="Myosin-binding protein C, slow type"/>
    <property type="match status" value="1"/>
</dbReference>
<feature type="domain" description="Ig-like" evidence="11">
    <location>
        <begin position="491"/>
        <end position="575"/>
    </location>
</feature>
<evidence type="ECO:0000259" key="12">
    <source>
        <dbReference type="PROSITE" id="PS50853"/>
    </source>
</evidence>
<dbReference type="GO" id="GO:0031430">
    <property type="term" value="C:M band"/>
    <property type="evidence" value="ECO:0007669"/>
    <property type="project" value="TreeGrafter"/>
</dbReference>
<feature type="domain" description="Ig-like" evidence="11">
    <location>
        <begin position="388"/>
        <end position="478"/>
    </location>
</feature>
<evidence type="ECO:0000256" key="2">
    <source>
        <dbReference type="ARBA" id="ARBA00022737"/>
    </source>
</evidence>
<feature type="domain" description="Fibronectin type-III" evidence="12">
    <location>
        <begin position="609"/>
        <end position="704"/>
    </location>
</feature>
<feature type="domain" description="Ig-like" evidence="11">
    <location>
        <begin position="211"/>
        <end position="302"/>
    </location>
</feature>
<dbReference type="SUPFAM" id="SSF48726">
    <property type="entry name" value="Immunoglobulin"/>
    <property type="match status" value="6"/>
</dbReference>
<feature type="domain" description="Ig-like" evidence="11">
    <location>
        <begin position="1061"/>
        <end position="1149"/>
    </location>
</feature>
<dbReference type="InterPro" id="IPR013098">
    <property type="entry name" value="Ig_I-set"/>
</dbReference>
<dbReference type="PANTHER" id="PTHR13817">
    <property type="entry name" value="TITIN"/>
    <property type="match status" value="1"/>
</dbReference>
<name>A0A6F9DLU0_9ASCI</name>
<dbReference type="FunFam" id="2.60.40.10:FF:000084">
    <property type="entry name" value="Myosin binding protein C, slow type"/>
    <property type="match status" value="1"/>
</dbReference>
<evidence type="ECO:0000256" key="4">
    <source>
        <dbReference type="ARBA" id="ARBA00023179"/>
    </source>
</evidence>
<keyword evidence="5" id="KW-0393">Immunoglobulin domain</keyword>
<feature type="region of interest" description="Disordered" evidence="10">
    <location>
        <begin position="20"/>
        <end position="110"/>
    </location>
</feature>
<keyword evidence="2" id="KW-0677">Repeat</keyword>
<dbReference type="Gene3D" id="2.60.40.10">
    <property type="entry name" value="Immunoglobulins"/>
    <property type="match status" value="9"/>
</dbReference>
<dbReference type="GO" id="GO:0045214">
    <property type="term" value="P:sarcomere organization"/>
    <property type="evidence" value="ECO:0007669"/>
    <property type="project" value="TreeGrafter"/>
</dbReference>
<feature type="compositionally biased region" description="Low complexity" evidence="10">
    <location>
        <begin position="33"/>
        <end position="44"/>
    </location>
</feature>
<dbReference type="SMART" id="SM00408">
    <property type="entry name" value="IGc2"/>
    <property type="match status" value="5"/>
</dbReference>
<protein>
    <recommendedName>
        <fullName evidence="8">Myosin-binding protein H</fullName>
    </recommendedName>
    <alternativeName>
        <fullName evidence="9">H-protein</fullName>
    </alternativeName>
</protein>
<feature type="domain" description="Fibronectin type-III" evidence="12">
    <location>
        <begin position="949"/>
        <end position="1043"/>
    </location>
</feature>
<evidence type="ECO:0000256" key="8">
    <source>
        <dbReference type="ARBA" id="ARBA00071968"/>
    </source>
</evidence>
<dbReference type="CDD" id="cd00063">
    <property type="entry name" value="FN3"/>
    <property type="match status" value="3"/>
</dbReference>
<evidence type="ECO:0000256" key="7">
    <source>
        <dbReference type="ARBA" id="ARBA00060255"/>
    </source>
</evidence>
<sequence length="1157" mass="128547">MSSVGKTDLSGKKVIKKKVVKKVVKKKKEEPAAEPAPAKTAAVEPKPEPVKQEEKPKEQPKEPKQQPEKVLEPQKATEETTDGAKPDENTAAGAETIVEKPENVSTTEAPIVEEHKIEIKKGYVPDEKDVQRDVDFRNRLKKVQKSISSGGFSERLKKEKQTSGKMDVWSLLKSASTRDYESIGFKFGIHDMRSMLRRLSQLSKTANKKCPSFAQKLPETMSMDLGEKIVLEAEVANEQMTVKWQKNGAEITPGKQYQIVTKANKRYLIIDQATKDDDATFTCVVGKDVTSCEVFVQEPPVTIAKGLEDVQVVAGSDAEFTCEMSSENGKFKILKDGIDLPSSDRFKVKKEGAKVTFNIAGVAPEDEGFYQFLTNGSSSCAEMLVQEPEAVIVRPFSDLKVNFKDTAEFFCEVSNEETKGNWLKDGKPLKGDDRVKITETGKARKLVINEVQDNDQGEYTFAAEDNPSCAITAALEMTGGHITVERKKVPPKIFLDHSMKDRSIVVKAGNKIKLDIPISGDPAPVPEWKKGPKEGKQLAVPATGKRMWVNTSAEHGLTSLVITEAKLEDSDDYYCDLVWDKAETEGADSEYIKRQEIQIKIQVLDVPSAPTVPKISDVTAETCYVAWTEPACNGGCPIKGYIIERKKIKSERWIRLNVEPLPFIEYVARRMIEGTEYQIRVRAANEVGIGEASKACIPFTPLVCFRLHARGAKNCFRQQSPPRQFARVFRCIDINPIWIVTPANIAPCSEPTGLKVSSATDDSLELSWLPPAEIGAAGLDGYKLEQQLVGAEPEEWKSAHVEALLPGQTTKIVLDKLVTGKKYRFRLSALNRAGTSGYAEIGPVVCAAVVEEAKIVLPRHLLKPVKVKVGAKLHVNVPYQGRPKPQLSWTKEGKALEEHVALRTSLDSSVLFIRKAERWDSGVYDLQLKVGDDIVTSKIEVAVIDIPSKPRQVKLGEVVGNSASLKWEEPSDNGNTDILGYVVEKRDARSDEWYVVYDKLRHKQCQVSDLVLGNNYYFRVKAFNEVGVGESNATKDGANIPKEKTVYKKPDYPAMDFRIKPEFTQVLNSRRIVENYNGTLSCALKCNPRPKVRWYKNKVEIIDNPKYKMTQAMGIVQLEIRRARAGDAGVYTVSAANELGEASCSAEVTVKEFKSQG</sequence>
<dbReference type="InterPro" id="IPR003599">
    <property type="entry name" value="Ig_sub"/>
</dbReference>
<proteinExistence type="evidence at transcript level"/>
<dbReference type="Pfam" id="PF18362">
    <property type="entry name" value="THB"/>
    <property type="match status" value="1"/>
</dbReference>
<gene>
    <name evidence="13" type="primary">Mybpc3</name>
</gene>
<comment type="function">
    <text evidence="7">Binds to myosin; probably involved in interaction with thick myofilaments in the A-band.</text>
</comment>
<dbReference type="InterPro" id="IPR040849">
    <property type="entry name" value="MyBP-C_THB"/>
</dbReference>
<dbReference type="PROSITE" id="PS50853">
    <property type="entry name" value="FN3"/>
    <property type="match status" value="3"/>
</dbReference>
<accession>A0A6F9DLU0</accession>
<keyword evidence="1" id="KW-0787">Thick filament</keyword>
<dbReference type="SMART" id="SM00409">
    <property type="entry name" value="IG"/>
    <property type="match status" value="6"/>
</dbReference>
<dbReference type="SUPFAM" id="SSF49265">
    <property type="entry name" value="Fibronectin type III"/>
    <property type="match status" value="2"/>
</dbReference>
<evidence type="ECO:0000259" key="11">
    <source>
        <dbReference type="PROSITE" id="PS50835"/>
    </source>
</evidence>
<dbReference type="InterPro" id="IPR003961">
    <property type="entry name" value="FN3_dom"/>
</dbReference>
<dbReference type="PROSITE" id="PS50835">
    <property type="entry name" value="IG_LIKE"/>
    <property type="match status" value="4"/>
</dbReference>
<dbReference type="PRINTS" id="PR00014">
    <property type="entry name" value="FNTYPEIII"/>
</dbReference>
<evidence type="ECO:0000256" key="9">
    <source>
        <dbReference type="ARBA" id="ARBA00078133"/>
    </source>
</evidence>
<dbReference type="FunFam" id="2.60.40.10:FF:000557">
    <property type="entry name" value="Myosin binding protein Ha"/>
    <property type="match status" value="1"/>
</dbReference>
<dbReference type="GO" id="GO:0007155">
    <property type="term" value="P:cell adhesion"/>
    <property type="evidence" value="ECO:0007669"/>
    <property type="project" value="UniProtKB-KW"/>
</dbReference>
<reference evidence="13" key="1">
    <citation type="submission" date="2020-04" db="EMBL/GenBank/DDBJ databases">
        <authorList>
            <person name="Neveu A P."/>
        </authorList>
    </citation>
    <scope>NUCLEOTIDE SEQUENCE</scope>
    <source>
        <tissue evidence="13">Whole embryo</tissue>
    </source>
</reference>
<dbReference type="InterPro" id="IPR036116">
    <property type="entry name" value="FN3_sf"/>
</dbReference>
<dbReference type="SMART" id="SM00060">
    <property type="entry name" value="FN3"/>
    <property type="match status" value="3"/>
</dbReference>
<dbReference type="PANTHER" id="PTHR13817:SF168">
    <property type="match status" value="1"/>
</dbReference>
<dbReference type="EMBL" id="LR788237">
    <property type="protein sequence ID" value="CAB3264099.1"/>
    <property type="molecule type" value="mRNA"/>
</dbReference>
<feature type="domain" description="Fibronectin type-III" evidence="12">
    <location>
        <begin position="750"/>
        <end position="849"/>
    </location>
</feature>
<dbReference type="AlphaFoldDB" id="A0A6F9DLU0"/>
<evidence type="ECO:0000256" key="1">
    <source>
        <dbReference type="ARBA" id="ARBA00022433"/>
    </source>
</evidence>
<dbReference type="InterPro" id="IPR050964">
    <property type="entry name" value="Striated_Muscle_Regulatory"/>
</dbReference>
<dbReference type="Pfam" id="PF07679">
    <property type="entry name" value="I-set"/>
    <property type="match status" value="6"/>
</dbReference>
<evidence type="ECO:0000256" key="6">
    <source>
        <dbReference type="ARBA" id="ARBA00038352"/>
    </source>
</evidence>
<dbReference type="FunFam" id="2.60.40.10:FF:000031">
    <property type="entry name" value="Myosin-binding protein C, slow type"/>
    <property type="match status" value="1"/>
</dbReference>
<dbReference type="InterPro" id="IPR007110">
    <property type="entry name" value="Ig-like_dom"/>
</dbReference>
<dbReference type="InterPro" id="IPR036179">
    <property type="entry name" value="Ig-like_dom_sf"/>
</dbReference>